<feature type="transmembrane region" description="Helical" evidence="6">
    <location>
        <begin position="207"/>
        <end position="225"/>
    </location>
</feature>
<dbReference type="VEuPathDB" id="FungiDB:AFLA_013290"/>
<dbReference type="InterPro" id="IPR036938">
    <property type="entry name" value="PAP2/HPO_sf"/>
</dbReference>
<gene>
    <name evidence="8" type="ORF">BDV35DRAFT_354443</name>
</gene>
<feature type="domain" description="Phosphatidic acid phosphatase type 2/haloperoxidase" evidence="7">
    <location>
        <begin position="123"/>
        <end position="302"/>
    </location>
</feature>
<feature type="transmembrane region" description="Helical" evidence="6">
    <location>
        <begin position="68"/>
        <end position="94"/>
    </location>
</feature>
<evidence type="ECO:0000256" key="1">
    <source>
        <dbReference type="ARBA" id="ARBA00004141"/>
    </source>
</evidence>
<dbReference type="Gene3D" id="1.20.144.10">
    <property type="entry name" value="Phosphatidic acid phosphatase type 2/haloperoxidase"/>
    <property type="match status" value="1"/>
</dbReference>
<evidence type="ECO:0000259" key="7">
    <source>
        <dbReference type="SMART" id="SM00014"/>
    </source>
</evidence>
<dbReference type="SMART" id="SM00014">
    <property type="entry name" value="acidPPc"/>
    <property type="match status" value="1"/>
</dbReference>
<organism evidence="8">
    <name type="scientific">Aspergillus flavus</name>
    <dbReference type="NCBI Taxonomy" id="5059"/>
    <lineage>
        <taxon>Eukaryota</taxon>
        <taxon>Fungi</taxon>
        <taxon>Dikarya</taxon>
        <taxon>Ascomycota</taxon>
        <taxon>Pezizomycotina</taxon>
        <taxon>Eurotiomycetes</taxon>
        <taxon>Eurotiomycetidae</taxon>
        <taxon>Eurotiales</taxon>
        <taxon>Aspergillaceae</taxon>
        <taxon>Aspergillus</taxon>
        <taxon>Aspergillus subgen. Circumdati</taxon>
    </lineage>
</organism>
<dbReference type="GO" id="GO:0016020">
    <property type="term" value="C:membrane"/>
    <property type="evidence" value="ECO:0007669"/>
    <property type="project" value="UniProtKB-SubCell"/>
</dbReference>
<dbReference type="GO" id="GO:0008195">
    <property type="term" value="F:phosphatidate phosphatase activity"/>
    <property type="evidence" value="ECO:0007669"/>
    <property type="project" value="TreeGrafter"/>
</dbReference>
<evidence type="ECO:0000256" key="5">
    <source>
        <dbReference type="ARBA" id="ARBA00023136"/>
    </source>
</evidence>
<dbReference type="PANTHER" id="PTHR10165:SF154">
    <property type="entry name" value="PAP2 DOMAIN PROTEIN (AFU_ORTHOLOGUE AFUA_1G09730)"/>
    <property type="match status" value="1"/>
</dbReference>
<dbReference type="AlphaFoldDB" id="A0A5N6GXB1"/>
<dbReference type="CDD" id="cd03390">
    <property type="entry name" value="PAP2_containing_1_like"/>
    <property type="match status" value="1"/>
</dbReference>
<protein>
    <submittedName>
        <fullName evidence="8">PAP2 superfamily-domain-containing protein</fullName>
    </submittedName>
</protein>
<feature type="transmembrane region" description="Helical" evidence="6">
    <location>
        <begin position="256"/>
        <end position="277"/>
    </location>
</feature>
<comment type="similarity">
    <text evidence="2">Belongs to the PA-phosphatase related phosphoesterase family.</text>
</comment>
<feature type="transmembrane region" description="Helical" evidence="6">
    <location>
        <begin position="115"/>
        <end position="136"/>
    </location>
</feature>
<dbReference type="GO" id="GO:0006644">
    <property type="term" value="P:phospholipid metabolic process"/>
    <property type="evidence" value="ECO:0007669"/>
    <property type="project" value="InterPro"/>
</dbReference>
<feature type="transmembrane region" description="Helical" evidence="6">
    <location>
        <begin position="27"/>
        <end position="48"/>
    </location>
</feature>
<feature type="transmembrane region" description="Helical" evidence="6">
    <location>
        <begin position="283"/>
        <end position="305"/>
    </location>
</feature>
<sequence>MSFATDNQHSSVSGSNRTSKLTISSYILDWIVVIVLAAIGGILYKITGSQHVFSLDDPNISYPLYSDTFSITVVGIIALAVPAVIIMVLSLLIPTSTITASVHGTRELSPWKRRLWEWHVGWLGLCLSLAGAFFVVSGLKDIVGKPRPDFLARCDPDLSNISAHLAGGLGLRREGAAVLVRASICQNTDAAVIKDGFAAFPSGHSSFAWAGLLYLSLWLCAKFAIIPPSHRTGHSALTRNGPPAYPLTSRPAAPPLYLLLIATIPAGLALCICATRYSDYMHAGWDIMSATIIGIFFACLSFRWYHTFPSTRLISPTEDGGGWAFPPRSRPHALWVAYGSRGYAENDNISGYEDLELRPVGH</sequence>
<dbReference type="PANTHER" id="PTHR10165">
    <property type="entry name" value="LIPID PHOSPHATE PHOSPHATASE"/>
    <property type="match status" value="1"/>
</dbReference>
<evidence type="ECO:0000313" key="8">
    <source>
        <dbReference type="EMBL" id="KAB8246204.1"/>
    </source>
</evidence>
<dbReference type="SUPFAM" id="SSF48317">
    <property type="entry name" value="Acid phosphatase/Vanadium-dependent haloperoxidase"/>
    <property type="match status" value="1"/>
</dbReference>
<dbReference type="VEuPathDB" id="FungiDB:F9C07_2264537"/>
<keyword evidence="5 6" id="KW-0472">Membrane</keyword>
<keyword evidence="3 6" id="KW-0812">Transmembrane</keyword>
<proteinExistence type="inferred from homology"/>
<accession>A0A5N6GXB1</accession>
<comment type="subcellular location">
    <subcellularLocation>
        <location evidence="1">Membrane</location>
        <topology evidence="1">Multi-pass membrane protein</topology>
    </subcellularLocation>
</comment>
<reference evidence="8" key="1">
    <citation type="submission" date="2019-04" db="EMBL/GenBank/DDBJ databases">
        <title>Friends and foes A comparative genomics study of 23 Aspergillus species from section Flavi.</title>
        <authorList>
            <consortium name="DOE Joint Genome Institute"/>
            <person name="Kjaerbolling I."/>
            <person name="Vesth T."/>
            <person name="Frisvad J.C."/>
            <person name="Nybo J.L."/>
            <person name="Theobald S."/>
            <person name="Kildgaard S."/>
            <person name="Isbrandt T."/>
            <person name="Kuo A."/>
            <person name="Sato A."/>
            <person name="Lyhne E.K."/>
            <person name="Kogle M.E."/>
            <person name="Wiebenga A."/>
            <person name="Kun R.S."/>
            <person name="Lubbers R.J."/>
            <person name="Makela M.R."/>
            <person name="Barry K."/>
            <person name="Chovatia M."/>
            <person name="Clum A."/>
            <person name="Daum C."/>
            <person name="Haridas S."/>
            <person name="He G."/>
            <person name="LaButti K."/>
            <person name="Lipzen A."/>
            <person name="Mondo S."/>
            <person name="Riley R."/>
            <person name="Salamov A."/>
            <person name="Simmons B.A."/>
            <person name="Magnuson J.K."/>
            <person name="Henrissat B."/>
            <person name="Mortensen U.H."/>
            <person name="Larsen T.O."/>
            <person name="Devries R.P."/>
            <person name="Grigoriev I.V."/>
            <person name="Machida M."/>
            <person name="Baker S.E."/>
            <person name="Andersen M.R."/>
        </authorList>
    </citation>
    <scope>NUCLEOTIDE SEQUENCE [LARGE SCALE GENOMIC DNA]</scope>
    <source>
        <strain evidence="8">CBS 121.62</strain>
    </source>
</reference>
<evidence type="ECO:0000256" key="6">
    <source>
        <dbReference type="SAM" id="Phobius"/>
    </source>
</evidence>
<dbReference type="GO" id="GO:0046839">
    <property type="term" value="P:phospholipid dephosphorylation"/>
    <property type="evidence" value="ECO:0007669"/>
    <property type="project" value="TreeGrafter"/>
</dbReference>
<dbReference type="InterPro" id="IPR043216">
    <property type="entry name" value="PAP-like"/>
</dbReference>
<dbReference type="Pfam" id="PF01569">
    <property type="entry name" value="PAP2"/>
    <property type="match status" value="1"/>
</dbReference>
<keyword evidence="4 6" id="KW-1133">Transmembrane helix</keyword>
<dbReference type="Proteomes" id="UP000325434">
    <property type="component" value="Unassembled WGS sequence"/>
</dbReference>
<name>A0A5N6GXB1_ASPFL</name>
<dbReference type="InterPro" id="IPR000326">
    <property type="entry name" value="PAP2/HPO"/>
</dbReference>
<evidence type="ECO:0000256" key="2">
    <source>
        <dbReference type="ARBA" id="ARBA00008816"/>
    </source>
</evidence>
<dbReference type="EMBL" id="ML734602">
    <property type="protein sequence ID" value="KAB8246204.1"/>
    <property type="molecule type" value="Genomic_DNA"/>
</dbReference>
<evidence type="ECO:0000256" key="4">
    <source>
        <dbReference type="ARBA" id="ARBA00022989"/>
    </source>
</evidence>
<evidence type="ECO:0000256" key="3">
    <source>
        <dbReference type="ARBA" id="ARBA00022692"/>
    </source>
</evidence>